<reference evidence="2 3" key="1">
    <citation type="submission" date="2017-12" db="EMBL/GenBank/DDBJ databases">
        <title>The draft genome sequence of Brumimicrobium saltpan LHR20.</title>
        <authorList>
            <person name="Do Z.-J."/>
            <person name="Luo H.-R."/>
        </authorList>
    </citation>
    <scope>NUCLEOTIDE SEQUENCE [LARGE SCALE GENOMIC DNA]</scope>
    <source>
        <strain evidence="2 3">LHR20</strain>
    </source>
</reference>
<sequence length="199" mass="22744">MKKFTAFALSILTIVPFVAIAWVLYYNFHSTPVAIINLLIVMTGVLLAFIVYNRTLISNDENVLKIDMDHFPYIESALIYVMPQDFVSKLDKNTGHIFIAASEETIDNVTLVDGNFDKLTDTITLKYTNGITTTVRGSRTVAVGDNQFLFYGFDELIHKKGSKKSIFQWEDDRLIQKNGNEIFPISIPDRMPVYVFDWK</sequence>
<evidence type="ECO:0000256" key="1">
    <source>
        <dbReference type="SAM" id="Phobius"/>
    </source>
</evidence>
<evidence type="ECO:0000313" key="3">
    <source>
        <dbReference type="Proteomes" id="UP000236654"/>
    </source>
</evidence>
<keyword evidence="1" id="KW-0812">Transmembrane</keyword>
<accession>A0A2I0R278</accession>
<name>A0A2I0R278_9FLAO</name>
<comment type="caution">
    <text evidence="2">The sequence shown here is derived from an EMBL/GenBank/DDBJ whole genome shotgun (WGS) entry which is preliminary data.</text>
</comment>
<feature type="transmembrane region" description="Helical" evidence="1">
    <location>
        <begin position="7"/>
        <end position="28"/>
    </location>
</feature>
<proteinExistence type="predicted"/>
<keyword evidence="1" id="KW-1133">Transmembrane helix</keyword>
<gene>
    <name evidence="2" type="ORF">CW751_08980</name>
</gene>
<dbReference type="RefSeq" id="WP_101334670.1">
    <property type="nucleotide sequence ID" value="NZ_PJNI01000009.1"/>
</dbReference>
<keyword evidence="1" id="KW-0472">Membrane</keyword>
<feature type="transmembrane region" description="Helical" evidence="1">
    <location>
        <begin position="34"/>
        <end position="52"/>
    </location>
</feature>
<organism evidence="2 3">
    <name type="scientific">Brumimicrobium salinarum</name>
    <dbReference type="NCBI Taxonomy" id="2058658"/>
    <lineage>
        <taxon>Bacteria</taxon>
        <taxon>Pseudomonadati</taxon>
        <taxon>Bacteroidota</taxon>
        <taxon>Flavobacteriia</taxon>
        <taxon>Flavobacteriales</taxon>
        <taxon>Crocinitomicaceae</taxon>
        <taxon>Brumimicrobium</taxon>
    </lineage>
</organism>
<protein>
    <submittedName>
        <fullName evidence="2">Uncharacterized protein</fullName>
    </submittedName>
</protein>
<dbReference type="EMBL" id="PJNI01000009">
    <property type="protein sequence ID" value="PKR80500.1"/>
    <property type="molecule type" value="Genomic_DNA"/>
</dbReference>
<keyword evidence="3" id="KW-1185">Reference proteome</keyword>
<evidence type="ECO:0000313" key="2">
    <source>
        <dbReference type="EMBL" id="PKR80500.1"/>
    </source>
</evidence>
<dbReference type="AlphaFoldDB" id="A0A2I0R278"/>
<dbReference type="Proteomes" id="UP000236654">
    <property type="component" value="Unassembled WGS sequence"/>
</dbReference>
<dbReference type="OrthoDB" id="1467019at2"/>